<reference evidence="4" key="1">
    <citation type="submission" date="2015-07" db="EMBL/GenBank/DDBJ databases">
        <title>Complete Genome of Thermincola ferriacetica strain Z-0001T.</title>
        <authorList>
            <person name="Lusk B."/>
            <person name="Badalamenti J.P."/>
            <person name="Parameswaran P."/>
            <person name="Bond D.R."/>
            <person name="Torres C.I."/>
        </authorList>
    </citation>
    <scope>NUCLEOTIDE SEQUENCE [LARGE SCALE GENOMIC DNA]</scope>
    <source>
        <strain evidence="4">Z-0001</strain>
    </source>
</reference>
<dbReference type="CDD" id="cd04888">
    <property type="entry name" value="ACT_PheB-BS"/>
    <property type="match status" value="1"/>
</dbReference>
<dbReference type="NCBIfam" id="NF003361">
    <property type="entry name" value="PRK04435.1"/>
    <property type="match status" value="1"/>
</dbReference>
<evidence type="ECO:0000259" key="2">
    <source>
        <dbReference type="PROSITE" id="PS51671"/>
    </source>
</evidence>
<feature type="domain" description="ACT" evidence="2">
    <location>
        <begin position="74"/>
        <end position="149"/>
    </location>
</feature>
<proteinExistence type="inferred from homology"/>
<dbReference type="Proteomes" id="UP000037175">
    <property type="component" value="Unassembled WGS sequence"/>
</dbReference>
<dbReference type="HAMAP" id="MF_00707">
    <property type="entry name" value="UPF0735"/>
    <property type="match status" value="1"/>
</dbReference>
<dbReference type="InterPro" id="IPR045865">
    <property type="entry name" value="ACT-like_dom_sf"/>
</dbReference>
<dbReference type="PROSITE" id="PS51671">
    <property type="entry name" value="ACT"/>
    <property type="match status" value="1"/>
</dbReference>
<gene>
    <name evidence="3" type="ORF">Tfer_2900</name>
</gene>
<evidence type="ECO:0000313" key="3">
    <source>
        <dbReference type="EMBL" id="KNZ68570.1"/>
    </source>
</evidence>
<dbReference type="InterPro" id="IPR002912">
    <property type="entry name" value="ACT_dom"/>
</dbReference>
<dbReference type="RefSeq" id="WP_013120962.1">
    <property type="nucleotide sequence ID" value="NZ_LGTE01000027.1"/>
</dbReference>
<organism evidence="3 4">
    <name type="scientific">Thermincola ferriacetica</name>
    <dbReference type="NCBI Taxonomy" id="281456"/>
    <lineage>
        <taxon>Bacteria</taxon>
        <taxon>Bacillati</taxon>
        <taxon>Bacillota</taxon>
        <taxon>Clostridia</taxon>
        <taxon>Eubacteriales</taxon>
        <taxon>Thermincolaceae</taxon>
        <taxon>Thermincola</taxon>
    </lineage>
</organism>
<protein>
    <recommendedName>
        <fullName evidence="1">UPF0735 ACT domain-containing protein Tfer_2900</fullName>
    </recommendedName>
</protein>
<dbReference type="PIRSF" id="PIRSF025624">
    <property type="entry name" value="ACT_PheB"/>
    <property type="match status" value="1"/>
</dbReference>
<sequence>MDNTKTSQKYYIVAEDILPSAILKTAEAKEMLARGEVETVHEAVEKVGLSRSAFYKYKDGVFPFFRAVRDKIITIALLLEHRKGVLSTVLNTIAAEQGSILTIHQGIPLQGVANVTLSIETAGMVVSVDTLLQSLGLIKGVKKVELIGQE</sequence>
<dbReference type="InterPro" id="IPR008310">
    <property type="entry name" value="UPF0735_ACT_dom-cont"/>
</dbReference>
<accession>A0A0L6VZ65</accession>
<keyword evidence="4" id="KW-1185">Reference proteome</keyword>
<name>A0A0L6VZ65_9FIRM</name>
<comment type="similarity">
    <text evidence="1">Belongs to the UPF0735 family.</text>
</comment>
<dbReference type="SUPFAM" id="SSF55021">
    <property type="entry name" value="ACT-like"/>
    <property type="match status" value="1"/>
</dbReference>
<evidence type="ECO:0000313" key="4">
    <source>
        <dbReference type="Proteomes" id="UP000037175"/>
    </source>
</evidence>
<comment type="caution">
    <text evidence="3">The sequence shown here is derived from an EMBL/GenBank/DDBJ whole genome shotgun (WGS) entry which is preliminary data.</text>
</comment>
<evidence type="ECO:0000256" key="1">
    <source>
        <dbReference type="HAMAP-Rule" id="MF_00707"/>
    </source>
</evidence>
<dbReference type="EMBL" id="LGTE01000027">
    <property type="protein sequence ID" value="KNZ68570.1"/>
    <property type="molecule type" value="Genomic_DNA"/>
</dbReference>
<dbReference type="AlphaFoldDB" id="A0A0L6VZ65"/>